<evidence type="ECO:0000256" key="2">
    <source>
        <dbReference type="ARBA" id="ARBA00022574"/>
    </source>
</evidence>
<evidence type="ECO:0000313" key="9">
    <source>
        <dbReference type="EMBL" id="TFK54848.1"/>
    </source>
</evidence>
<evidence type="ECO:0000256" key="5">
    <source>
        <dbReference type="ARBA" id="ARBA00023054"/>
    </source>
</evidence>
<feature type="repeat" description="WD" evidence="6">
    <location>
        <begin position="580"/>
        <end position="614"/>
    </location>
</feature>
<dbReference type="STRING" id="5364.A0A5C3NFN3"/>
<dbReference type="CDD" id="cd00200">
    <property type="entry name" value="WD40"/>
    <property type="match status" value="1"/>
</dbReference>
<dbReference type="InterPro" id="IPR015943">
    <property type="entry name" value="WD40/YVTN_repeat-like_dom_sf"/>
</dbReference>
<keyword evidence="10" id="KW-1185">Reference proteome</keyword>
<dbReference type="PROSITE" id="PS00678">
    <property type="entry name" value="WD_REPEATS_1"/>
    <property type="match status" value="1"/>
</dbReference>
<dbReference type="SMART" id="SM00320">
    <property type="entry name" value="WD40"/>
    <property type="match status" value="6"/>
</dbReference>
<keyword evidence="3" id="KW-0677">Repeat</keyword>
<dbReference type="EMBL" id="ML213505">
    <property type="protein sequence ID" value="TFK54848.1"/>
    <property type="molecule type" value="Genomic_DNA"/>
</dbReference>
<dbReference type="InterPro" id="IPR051488">
    <property type="entry name" value="WD_repeat_striatin"/>
</dbReference>
<feature type="region of interest" description="Disordered" evidence="7">
    <location>
        <begin position="315"/>
        <end position="387"/>
    </location>
</feature>
<dbReference type="InterPro" id="IPR020472">
    <property type="entry name" value="WD40_PAC1"/>
</dbReference>
<feature type="region of interest" description="Disordered" evidence="7">
    <location>
        <begin position="143"/>
        <end position="244"/>
    </location>
</feature>
<feature type="repeat" description="WD" evidence="6">
    <location>
        <begin position="527"/>
        <end position="568"/>
    </location>
</feature>
<feature type="compositionally biased region" description="Acidic residues" evidence="7">
    <location>
        <begin position="438"/>
        <end position="454"/>
    </location>
</feature>
<name>A0A5C3NFN3_9AGAM</name>
<dbReference type="AlphaFoldDB" id="A0A5C3NFN3"/>
<evidence type="ECO:0000256" key="6">
    <source>
        <dbReference type="PROSITE-ProRule" id="PRU00221"/>
    </source>
</evidence>
<dbReference type="InterPro" id="IPR013258">
    <property type="entry name" value="Striatin_N"/>
</dbReference>
<evidence type="ECO:0000256" key="3">
    <source>
        <dbReference type="ARBA" id="ARBA00022737"/>
    </source>
</evidence>
<evidence type="ECO:0000256" key="4">
    <source>
        <dbReference type="ARBA" id="ARBA00022860"/>
    </source>
</evidence>
<dbReference type="GO" id="GO:0005516">
    <property type="term" value="F:calmodulin binding"/>
    <property type="evidence" value="ECO:0007669"/>
    <property type="project" value="UniProtKB-KW"/>
</dbReference>
<dbReference type="InterPro" id="IPR001680">
    <property type="entry name" value="WD40_rpt"/>
</dbReference>
<feature type="repeat" description="WD" evidence="6">
    <location>
        <begin position="731"/>
        <end position="764"/>
    </location>
</feature>
<dbReference type="InterPro" id="IPR019775">
    <property type="entry name" value="WD40_repeat_CS"/>
</dbReference>
<evidence type="ECO:0000313" key="10">
    <source>
        <dbReference type="Proteomes" id="UP000305948"/>
    </source>
</evidence>
<dbReference type="Pfam" id="PF00400">
    <property type="entry name" value="WD40"/>
    <property type="match status" value="6"/>
</dbReference>
<feature type="domain" description="Striatin N-terminal" evidence="8">
    <location>
        <begin position="77"/>
        <end position="265"/>
    </location>
</feature>
<proteinExistence type="inferred from homology"/>
<dbReference type="Proteomes" id="UP000305948">
    <property type="component" value="Unassembled WGS sequence"/>
</dbReference>
<feature type="compositionally biased region" description="Low complexity" evidence="7">
    <location>
        <begin position="354"/>
        <end position="364"/>
    </location>
</feature>
<dbReference type="PROSITE" id="PS50294">
    <property type="entry name" value="WD_REPEATS_REGION"/>
    <property type="match status" value="4"/>
</dbReference>
<keyword evidence="5" id="KW-0175">Coiled coil</keyword>
<dbReference type="SUPFAM" id="SSF50978">
    <property type="entry name" value="WD40 repeat-like"/>
    <property type="match status" value="1"/>
</dbReference>
<dbReference type="PRINTS" id="PR00320">
    <property type="entry name" value="GPROTEINBRPT"/>
</dbReference>
<dbReference type="Gene3D" id="1.20.5.300">
    <property type="match status" value="1"/>
</dbReference>
<evidence type="ECO:0000256" key="1">
    <source>
        <dbReference type="ARBA" id="ARBA00009616"/>
    </source>
</evidence>
<keyword evidence="2 6" id="KW-0853">WD repeat</keyword>
<protein>
    <submittedName>
        <fullName evidence="9">WD40 repeat-like protein</fullName>
    </submittedName>
</protein>
<accession>A0A5C3NFN3</accession>
<dbReference type="PANTHER" id="PTHR15653:SF0">
    <property type="entry name" value="CONNECTOR OF KINASE TO AP-1, ISOFORM E"/>
    <property type="match status" value="1"/>
</dbReference>
<gene>
    <name evidence="9" type="ORF">OE88DRAFT_1710630</name>
</gene>
<reference evidence="9 10" key="1">
    <citation type="journal article" date="2019" name="Nat. Ecol. Evol.">
        <title>Megaphylogeny resolves global patterns of mushroom evolution.</title>
        <authorList>
            <person name="Varga T."/>
            <person name="Krizsan K."/>
            <person name="Foldi C."/>
            <person name="Dima B."/>
            <person name="Sanchez-Garcia M."/>
            <person name="Sanchez-Ramirez S."/>
            <person name="Szollosi G.J."/>
            <person name="Szarkandi J.G."/>
            <person name="Papp V."/>
            <person name="Albert L."/>
            <person name="Andreopoulos W."/>
            <person name="Angelini C."/>
            <person name="Antonin V."/>
            <person name="Barry K.W."/>
            <person name="Bougher N.L."/>
            <person name="Buchanan P."/>
            <person name="Buyck B."/>
            <person name="Bense V."/>
            <person name="Catcheside P."/>
            <person name="Chovatia M."/>
            <person name="Cooper J."/>
            <person name="Damon W."/>
            <person name="Desjardin D."/>
            <person name="Finy P."/>
            <person name="Geml J."/>
            <person name="Haridas S."/>
            <person name="Hughes K."/>
            <person name="Justo A."/>
            <person name="Karasinski D."/>
            <person name="Kautmanova I."/>
            <person name="Kiss B."/>
            <person name="Kocsube S."/>
            <person name="Kotiranta H."/>
            <person name="LaButti K.M."/>
            <person name="Lechner B.E."/>
            <person name="Liimatainen K."/>
            <person name="Lipzen A."/>
            <person name="Lukacs Z."/>
            <person name="Mihaltcheva S."/>
            <person name="Morgado L.N."/>
            <person name="Niskanen T."/>
            <person name="Noordeloos M.E."/>
            <person name="Ohm R.A."/>
            <person name="Ortiz-Santana B."/>
            <person name="Ovrebo C."/>
            <person name="Racz N."/>
            <person name="Riley R."/>
            <person name="Savchenko A."/>
            <person name="Shiryaev A."/>
            <person name="Soop K."/>
            <person name="Spirin V."/>
            <person name="Szebenyi C."/>
            <person name="Tomsovsky M."/>
            <person name="Tulloss R.E."/>
            <person name="Uehling J."/>
            <person name="Grigoriev I.V."/>
            <person name="Vagvolgyi C."/>
            <person name="Papp T."/>
            <person name="Martin F.M."/>
            <person name="Miettinen O."/>
            <person name="Hibbett D.S."/>
            <person name="Nagy L.G."/>
        </authorList>
    </citation>
    <scope>NUCLEOTIDE SEQUENCE [LARGE SCALE GENOMIC DNA]</scope>
    <source>
        <strain evidence="9 10">OMC1185</strain>
    </source>
</reference>
<dbReference type="InterPro" id="IPR036322">
    <property type="entry name" value="WD40_repeat_dom_sf"/>
</dbReference>
<dbReference type="Gene3D" id="2.130.10.10">
    <property type="entry name" value="YVTN repeat-like/Quinoprotein amine dehydrogenase"/>
    <property type="match status" value="2"/>
</dbReference>
<feature type="compositionally biased region" description="Basic and acidic residues" evidence="7">
    <location>
        <begin position="166"/>
        <end position="176"/>
    </location>
</feature>
<feature type="compositionally biased region" description="Low complexity" evidence="7">
    <location>
        <begin position="145"/>
        <end position="163"/>
    </location>
</feature>
<feature type="compositionally biased region" description="Low complexity" evidence="7">
    <location>
        <begin position="316"/>
        <end position="332"/>
    </location>
</feature>
<dbReference type="Pfam" id="PF08232">
    <property type="entry name" value="Striatin"/>
    <property type="match status" value="1"/>
</dbReference>
<feature type="compositionally biased region" description="Low complexity" evidence="7">
    <location>
        <begin position="44"/>
        <end position="64"/>
    </location>
</feature>
<feature type="repeat" description="WD" evidence="6">
    <location>
        <begin position="472"/>
        <end position="513"/>
    </location>
</feature>
<organism evidence="9 10">
    <name type="scientific">Heliocybe sulcata</name>
    <dbReference type="NCBI Taxonomy" id="5364"/>
    <lineage>
        <taxon>Eukaryota</taxon>
        <taxon>Fungi</taxon>
        <taxon>Dikarya</taxon>
        <taxon>Basidiomycota</taxon>
        <taxon>Agaricomycotina</taxon>
        <taxon>Agaricomycetes</taxon>
        <taxon>Gloeophyllales</taxon>
        <taxon>Gloeophyllaceae</taxon>
        <taxon>Heliocybe</taxon>
    </lineage>
</organism>
<evidence type="ECO:0000259" key="8">
    <source>
        <dbReference type="Pfam" id="PF08232"/>
    </source>
</evidence>
<keyword evidence="4" id="KW-0112">Calmodulin-binding</keyword>
<feature type="region of interest" description="Disordered" evidence="7">
    <location>
        <begin position="1"/>
        <end position="76"/>
    </location>
</feature>
<dbReference type="PROSITE" id="PS50082">
    <property type="entry name" value="WD_REPEATS_2"/>
    <property type="match status" value="4"/>
</dbReference>
<dbReference type="OrthoDB" id="727118at2759"/>
<feature type="region of interest" description="Disordered" evidence="7">
    <location>
        <begin position="431"/>
        <end position="462"/>
    </location>
</feature>
<feature type="compositionally biased region" description="Polar residues" evidence="7">
    <location>
        <begin position="1"/>
        <end position="29"/>
    </location>
</feature>
<comment type="similarity">
    <text evidence="1">Belongs to the WD repeat striatin family.</text>
</comment>
<dbReference type="PANTHER" id="PTHR15653">
    <property type="entry name" value="STRIATIN"/>
    <property type="match status" value="1"/>
</dbReference>
<evidence type="ECO:0000256" key="7">
    <source>
        <dbReference type="SAM" id="MobiDB-lite"/>
    </source>
</evidence>
<sequence>MMLSNAATRLTSKHLQAPNSTSGPQQPSIQLPMLSSLGLPPNPQQQQQGQQIQQQQQQGPQNNGLPPPPPQNGQDFTLSSVLHFLQTEWRRYERDRNEWEIERAEMRARIALLEGERRSFDNVKVDLMRRIKMLEYALRMERSKQLSQPSSAPAPKAASVQAQNVQKDETGSHKEGSSGSSPRSEDIQLPPENRSVGSMPNGAPGAGPSGRPLTWAGNFPLTNGPATGTVALGKPAPGRDPKSRARSRDFLKQCLQEVSYLTSPQAMNPLPNRPIMNSGSLPLSLPNVPPFEQMPYNGRPRKVMPEVGKEYPVMNGMSMMSGPSSAPAASGGQIQPLERSNPLGSAMMPPPQPQQTSTSASGPSPQQPPQAQPSQNQEPKDGDEPRQLTAIFRPDDDWKEKLRLHHEAAEQMRLERERSGASGMSAVGIASWQRGTREEEEDGKEEEDVEDDESSVIGEGEGGKVWKTKRTLRNHLDTVRAVAFHPSELCLVTGGDDCTIKIWRMDVNNLTTSTARPTTEVEPQLTLRGHSAGITRLIVSPSKQLIYSASLDSSIRVWALPSPHHTTYAPFDRSRIRGELIGHTDAVWDLALVRDESTLISCGAEGSVKVWDVSGPSGGSLKLTWTYAGLESSTDEIPRDDNLPGATAVEAIRVDLKKVAVAYQNAAIKIFDIETGKEVSLLQGEATQDGSPAAQVNNMVSHPTMPMLVTAHEDKHIRIFDITTGQCTHSMLAHLDAVTSLSIDTSGFSLVSGSHDCSVRFWDLLGSRSCVQEITVHREKAHEGVLDVQFHPSLPFMASAGADGVVKLYASS</sequence>